<dbReference type="Gene3D" id="3.10.180.10">
    <property type="entry name" value="2,3-Dihydroxybiphenyl 1,2-Dioxygenase, domain 1"/>
    <property type="match status" value="1"/>
</dbReference>
<dbReference type="AlphaFoldDB" id="A0A4R4A5N5"/>
<evidence type="ECO:0000313" key="3">
    <source>
        <dbReference type="EMBL" id="TCW33213.1"/>
    </source>
</evidence>
<feature type="domain" description="VOC" evidence="2">
    <location>
        <begin position="4"/>
        <end position="148"/>
    </location>
</feature>
<dbReference type="GO" id="GO:0016829">
    <property type="term" value="F:lyase activity"/>
    <property type="evidence" value="ECO:0007669"/>
    <property type="project" value="UniProtKB-KW"/>
</dbReference>
<dbReference type="PROSITE" id="PS51819">
    <property type="entry name" value="VOC"/>
    <property type="match status" value="1"/>
</dbReference>
<proteinExistence type="predicted"/>
<organism evidence="3 4">
    <name type="scientific">Marichromatium gracile</name>
    <name type="common">Chromatium gracile</name>
    <dbReference type="NCBI Taxonomy" id="1048"/>
    <lineage>
        <taxon>Bacteria</taxon>
        <taxon>Pseudomonadati</taxon>
        <taxon>Pseudomonadota</taxon>
        <taxon>Gammaproteobacteria</taxon>
        <taxon>Chromatiales</taxon>
        <taxon>Chromatiaceae</taxon>
        <taxon>Marichromatium</taxon>
    </lineage>
</organism>
<dbReference type="PANTHER" id="PTHR43048:SF5">
    <property type="entry name" value="BLR5325 PROTEIN"/>
    <property type="match status" value="1"/>
</dbReference>
<dbReference type="RefSeq" id="WP_123142685.1">
    <property type="nucleotide sequence ID" value="NZ_NRRH01000064.1"/>
</dbReference>
<dbReference type="InterPro" id="IPR004360">
    <property type="entry name" value="Glyas_Fos-R_dOase_dom"/>
</dbReference>
<dbReference type="Pfam" id="PF00903">
    <property type="entry name" value="Glyoxalase"/>
    <property type="match status" value="1"/>
</dbReference>
<dbReference type="PANTHER" id="PTHR43048">
    <property type="entry name" value="METHYLMALONYL-COA EPIMERASE"/>
    <property type="match status" value="1"/>
</dbReference>
<gene>
    <name evidence="3" type="ORF">EDC29_11653</name>
</gene>
<evidence type="ECO:0000259" key="2">
    <source>
        <dbReference type="PROSITE" id="PS51819"/>
    </source>
</evidence>
<accession>A0A4R4A5N5</accession>
<comment type="caution">
    <text evidence="3">The sequence shown here is derived from an EMBL/GenBank/DDBJ whole genome shotgun (WGS) entry which is preliminary data.</text>
</comment>
<dbReference type="GO" id="GO:0046491">
    <property type="term" value="P:L-methylmalonyl-CoA metabolic process"/>
    <property type="evidence" value="ECO:0007669"/>
    <property type="project" value="TreeGrafter"/>
</dbReference>
<dbReference type="Proteomes" id="UP000295247">
    <property type="component" value="Unassembled WGS sequence"/>
</dbReference>
<evidence type="ECO:0000256" key="1">
    <source>
        <dbReference type="ARBA" id="ARBA00022723"/>
    </source>
</evidence>
<dbReference type="InterPro" id="IPR029068">
    <property type="entry name" value="Glyas_Bleomycin-R_OHBP_Dase"/>
</dbReference>
<dbReference type="GO" id="GO:0004493">
    <property type="term" value="F:methylmalonyl-CoA epimerase activity"/>
    <property type="evidence" value="ECO:0007669"/>
    <property type="project" value="TreeGrafter"/>
</dbReference>
<dbReference type="SUPFAM" id="SSF54593">
    <property type="entry name" value="Glyoxalase/Bleomycin resistance protein/Dihydroxybiphenyl dioxygenase"/>
    <property type="match status" value="1"/>
</dbReference>
<dbReference type="EMBL" id="SMDC01000016">
    <property type="protein sequence ID" value="TCW33213.1"/>
    <property type="molecule type" value="Genomic_DNA"/>
</dbReference>
<dbReference type="GO" id="GO:0046872">
    <property type="term" value="F:metal ion binding"/>
    <property type="evidence" value="ECO:0007669"/>
    <property type="project" value="UniProtKB-KW"/>
</dbReference>
<name>A0A4R4A5N5_MARGR</name>
<dbReference type="InterPro" id="IPR037523">
    <property type="entry name" value="VOC_core"/>
</dbReference>
<protein>
    <submittedName>
        <fullName evidence="3">Putative enzyme related to lactoylglutathione lyase</fullName>
    </submittedName>
</protein>
<reference evidence="3 4" key="1">
    <citation type="submission" date="2019-03" db="EMBL/GenBank/DDBJ databases">
        <title>Genomic Encyclopedia of Type Strains, Phase IV (KMG-IV): sequencing the most valuable type-strain genomes for metagenomic binning, comparative biology and taxonomic classification.</title>
        <authorList>
            <person name="Goeker M."/>
        </authorList>
    </citation>
    <scope>NUCLEOTIDE SEQUENCE [LARGE SCALE GENOMIC DNA]</scope>
    <source>
        <strain evidence="3 4">DSM 203</strain>
    </source>
</reference>
<evidence type="ECO:0000313" key="4">
    <source>
        <dbReference type="Proteomes" id="UP000295247"/>
    </source>
</evidence>
<dbReference type="InterPro" id="IPR051785">
    <property type="entry name" value="MMCE/EMCE_epimerase"/>
</dbReference>
<keyword evidence="3" id="KW-0456">Lyase</keyword>
<keyword evidence="1" id="KW-0479">Metal-binding</keyword>
<sequence>MRISFSHTNIVAQDWKRLATFYTNVFGCTPKPPERDLAGDWLDRLTAIDSVHIRGIHLLLPGFDDTGPTLEIFQYDQQDTQARKAINTFGFGHIAFAVDDVDACLQKVLDHGGSTVGETVHGDVGGLGAIHLVYAKDPEGNIIEIQKWQD</sequence>